<organism evidence="1">
    <name type="scientific">Medicago truncatula</name>
    <name type="common">Barrel medic</name>
    <name type="synonym">Medicago tribuloides</name>
    <dbReference type="NCBI Taxonomy" id="3880"/>
    <lineage>
        <taxon>Eukaryota</taxon>
        <taxon>Viridiplantae</taxon>
        <taxon>Streptophyta</taxon>
        <taxon>Embryophyta</taxon>
        <taxon>Tracheophyta</taxon>
        <taxon>Spermatophyta</taxon>
        <taxon>Magnoliopsida</taxon>
        <taxon>eudicotyledons</taxon>
        <taxon>Gunneridae</taxon>
        <taxon>Pentapetalae</taxon>
        <taxon>rosids</taxon>
        <taxon>fabids</taxon>
        <taxon>Fabales</taxon>
        <taxon>Fabaceae</taxon>
        <taxon>Papilionoideae</taxon>
        <taxon>50 kb inversion clade</taxon>
        <taxon>NPAAA clade</taxon>
        <taxon>Hologalegina</taxon>
        <taxon>IRL clade</taxon>
        <taxon>Trifolieae</taxon>
        <taxon>Medicago</taxon>
    </lineage>
</organism>
<dbReference type="EMBL" id="PSQE01000006">
    <property type="protein sequence ID" value="RHN52795.1"/>
    <property type="molecule type" value="Genomic_DNA"/>
</dbReference>
<dbReference type="Gramene" id="rna37507">
    <property type="protein sequence ID" value="RHN52795.1"/>
    <property type="gene ID" value="gene37507"/>
</dbReference>
<dbReference type="Proteomes" id="UP000265566">
    <property type="component" value="Chromosome 6"/>
</dbReference>
<accession>A0A396HN59</accession>
<proteinExistence type="predicted"/>
<gene>
    <name evidence="1" type="ORF">MtrunA17_Chr6g0484371</name>
</gene>
<reference evidence="1" key="1">
    <citation type="journal article" date="2018" name="Nat. Plants">
        <title>Whole-genome landscape of Medicago truncatula symbiotic genes.</title>
        <authorList>
            <person name="Pecrix Y."/>
            <person name="Gamas P."/>
            <person name="Carrere S."/>
        </authorList>
    </citation>
    <scope>NUCLEOTIDE SEQUENCE</scope>
    <source>
        <tissue evidence="1">Leaves</tissue>
    </source>
</reference>
<name>A0A396HN59_MEDTR</name>
<evidence type="ECO:0000313" key="1">
    <source>
        <dbReference type="EMBL" id="RHN52795.1"/>
    </source>
</evidence>
<protein>
    <submittedName>
        <fullName evidence="1">Uncharacterized protein</fullName>
    </submittedName>
</protein>
<sequence>MSSRASGFEYPKLSKELTQEKTNLLSKVALLSPVCFVSHF</sequence>
<comment type="caution">
    <text evidence="1">The sequence shown here is derived from an EMBL/GenBank/DDBJ whole genome shotgun (WGS) entry which is preliminary data.</text>
</comment>
<dbReference type="AlphaFoldDB" id="A0A396HN59"/>